<dbReference type="RefSeq" id="WP_189009794.1">
    <property type="nucleotide sequence ID" value="NZ_BMPP01000011.1"/>
</dbReference>
<evidence type="ECO:0000259" key="1">
    <source>
        <dbReference type="Pfam" id="PF18197"/>
    </source>
</evidence>
<keyword evidence="3" id="KW-1185">Reference proteome</keyword>
<gene>
    <name evidence="2" type="ORF">GCM10008955_27540</name>
</gene>
<dbReference type="PROSITE" id="PS51257">
    <property type="entry name" value="PROKAR_LIPOPROTEIN"/>
    <property type="match status" value="1"/>
</dbReference>
<evidence type="ECO:0000313" key="3">
    <source>
        <dbReference type="Proteomes" id="UP000647587"/>
    </source>
</evidence>
<protein>
    <recommendedName>
        <fullName evidence="1">TTHB210-like domain-containing protein</fullName>
    </recommendedName>
</protein>
<dbReference type="CDD" id="cd11669">
    <property type="entry name" value="TTHB210-like"/>
    <property type="match status" value="1"/>
</dbReference>
<feature type="domain" description="TTHB210-like" evidence="1">
    <location>
        <begin position="48"/>
        <end position="97"/>
    </location>
</feature>
<proteinExistence type="predicted"/>
<organism evidence="2 3">
    <name type="scientific">Deinococcus malanensis</name>
    <dbReference type="NCBI Taxonomy" id="1706855"/>
    <lineage>
        <taxon>Bacteria</taxon>
        <taxon>Thermotogati</taxon>
        <taxon>Deinococcota</taxon>
        <taxon>Deinococci</taxon>
        <taxon>Deinococcales</taxon>
        <taxon>Deinococcaceae</taxon>
        <taxon>Deinococcus</taxon>
    </lineage>
</organism>
<reference evidence="3" key="1">
    <citation type="journal article" date="2019" name="Int. J. Syst. Evol. Microbiol.">
        <title>The Global Catalogue of Microorganisms (GCM) 10K type strain sequencing project: providing services to taxonomists for standard genome sequencing and annotation.</title>
        <authorList>
            <consortium name="The Broad Institute Genomics Platform"/>
            <consortium name="The Broad Institute Genome Sequencing Center for Infectious Disease"/>
            <person name="Wu L."/>
            <person name="Ma J."/>
        </authorList>
    </citation>
    <scope>NUCLEOTIDE SEQUENCE [LARGE SCALE GENOMIC DNA]</scope>
    <source>
        <strain evidence="3">JCM 30331</strain>
    </source>
</reference>
<dbReference type="EMBL" id="BMPP01000011">
    <property type="protein sequence ID" value="GGK32139.1"/>
    <property type="molecule type" value="Genomic_DNA"/>
</dbReference>
<evidence type="ECO:0000313" key="2">
    <source>
        <dbReference type="EMBL" id="GGK32139.1"/>
    </source>
</evidence>
<name>A0ABQ2F1M5_9DEIO</name>
<dbReference type="InterPro" id="IPR033786">
    <property type="entry name" value="TTHB210-like"/>
</dbReference>
<accession>A0ABQ2F1M5</accession>
<dbReference type="Pfam" id="PF18197">
    <property type="entry name" value="TTHB210-like"/>
    <property type="match status" value="1"/>
</dbReference>
<dbReference type="Proteomes" id="UP000647587">
    <property type="component" value="Unassembled WGS sequence"/>
</dbReference>
<sequence length="257" mass="27695">MNTKLFLSGVCISVALVSCGLTISENLVVGESQTVNGASVRSWARIAANGEITQAGLTVPMATIQNGPTSGSPVVAQINFPSDVQQTTFLQHVSLDWNPHGHTPVGRYNTPHFDLHFHGISKAEANSIDCKNMNQINPADVPQGWAPPVPPGVPPQAVCVPTMGFHSLPLSEFSAPGQIQPGLFDKVMIAGSYGGKLIFLEPMVTQQLLLNRQNFSLPVLMPRNLGRTTRYPTTFNAVYDPGLNAYQFILGDFQTVQ</sequence>
<comment type="caution">
    <text evidence="2">The sequence shown here is derived from an EMBL/GenBank/DDBJ whole genome shotgun (WGS) entry which is preliminary data.</text>
</comment>
<dbReference type="InterPro" id="IPR040832">
    <property type="entry name" value="TTHB210-like_dom"/>
</dbReference>